<dbReference type="Pfam" id="PF03548">
    <property type="entry name" value="LolA"/>
    <property type="match status" value="1"/>
</dbReference>
<dbReference type="CDD" id="cd16325">
    <property type="entry name" value="LolA"/>
    <property type="match status" value="1"/>
</dbReference>
<keyword evidence="1" id="KW-0732">Signal</keyword>
<dbReference type="PANTHER" id="PTHR35869">
    <property type="entry name" value="OUTER-MEMBRANE LIPOPROTEIN CARRIER PROTEIN"/>
    <property type="match status" value="1"/>
</dbReference>
<dbReference type="InterPro" id="IPR029046">
    <property type="entry name" value="LolA/LolB/LppX"/>
</dbReference>
<accession>A0A1H5XBB6</accession>
<evidence type="ECO:0000256" key="1">
    <source>
        <dbReference type="ARBA" id="ARBA00022729"/>
    </source>
</evidence>
<gene>
    <name evidence="2" type="ORF">SAMN05421751_11073</name>
</gene>
<dbReference type="SUPFAM" id="SSF89392">
    <property type="entry name" value="Prokaryotic lipoproteins and lipoprotein localization factors"/>
    <property type="match status" value="1"/>
</dbReference>
<dbReference type="InterPro" id="IPR004564">
    <property type="entry name" value="OM_lipoprot_carrier_LolA-like"/>
</dbReference>
<dbReference type="Gene3D" id="2.50.20.10">
    <property type="entry name" value="Lipoprotein localisation LolA/LolB/LppX"/>
    <property type="match status" value="1"/>
</dbReference>
<dbReference type="Proteomes" id="UP000236742">
    <property type="component" value="Unassembled WGS sequence"/>
</dbReference>
<evidence type="ECO:0000313" key="2">
    <source>
        <dbReference type="EMBL" id="SEG08647.1"/>
    </source>
</evidence>
<reference evidence="3" key="1">
    <citation type="submission" date="2016-10" db="EMBL/GenBank/DDBJ databases">
        <authorList>
            <person name="Varghese N."/>
            <person name="Submissions S."/>
        </authorList>
    </citation>
    <scope>NUCLEOTIDE SEQUENCE [LARGE SCALE GENOMIC DNA]</scope>
    <source>
        <strain evidence="3">DSM 23413</strain>
    </source>
</reference>
<dbReference type="PANTHER" id="PTHR35869:SF1">
    <property type="entry name" value="OUTER-MEMBRANE LIPOPROTEIN CARRIER PROTEIN"/>
    <property type="match status" value="1"/>
</dbReference>
<dbReference type="EMBL" id="FNVD01000010">
    <property type="protein sequence ID" value="SEG08647.1"/>
    <property type="molecule type" value="Genomic_DNA"/>
</dbReference>
<name>A0A1H5XBB6_9RHOB</name>
<proteinExistence type="predicted"/>
<evidence type="ECO:0000313" key="3">
    <source>
        <dbReference type="Proteomes" id="UP000236742"/>
    </source>
</evidence>
<keyword evidence="2" id="KW-0449">Lipoprotein</keyword>
<dbReference type="AlphaFoldDB" id="A0A1H5XBB6"/>
<sequence length="210" mass="22830">MALSLSVLRAVLTRIVLAIAVLFSASLAGAAEKLPLSDISSYLNGITTAKATFRQVNDDGTISTGRLWLRRPGRMRFEYDPPDSGVVVSRAGAVVIHDPKSNQPPETYPLKRTPLSIILARQVDLGRARMVVAHDFDGQHTIVVAQDPEKPEYGRIEMYFADDPVHLTGWVIHDGNGGRTSVELGELETGMTLSDTLFQSGDGNLFGADR</sequence>
<organism evidence="2 3">
    <name type="scientific">Jhaorihella thermophila</name>
    <dbReference type="NCBI Taxonomy" id="488547"/>
    <lineage>
        <taxon>Bacteria</taxon>
        <taxon>Pseudomonadati</taxon>
        <taxon>Pseudomonadota</taxon>
        <taxon>Alphaproteobacteria</taxon>
        <taxon>Rhodobacterales</taxon>
        <taxon>Paracoccaceae</taxon>
        <taxon>Jhaorihella</taxon>
    </lineage>
</organism>
<protein>
    <submittedName>
        <fullName evidence="2">Outer membrane lipoprotein-sorting protein</fullName>
    </submittedName>
</protein>
<keyword evidence="3" id="KW-1185">Reference proteome</keyword>